<reference evidence="1" key="1">
    <citation type="submission" date="2020-06" db="EMBL/GenBank/DDBJ databases">
        <authorList>
            <consortium name="Plant Systems Biology data submission"/>
        </authorList>
    </citation>
    <scope>NUCLEOTIDE SEQUENCE</scope>
    <source>
        <strain evidence="1">D6</strain>
    </source>
</reference>
<evidence type="ECO:0000313" key="2">
    <source>
        <dbReference type="Proteomes" id="UP001153069"/>
    </source>
</evidence>
<name>A0A9N8HUR1_9STRA</name>
<accession>A0A9N8HUR1</accession>
<sequence length="200" mass="22726">MAMLERAPSLKELYMKELSLPPGNYCKSNELTRAAVSLLEKRQLRKLQFPFPVDITGLCGHLERNTSLVYLSLQCKGYTHPRNRELFGHVLRDHNVTLENVSLTTRGGGEDRPLSNGNKAGYFLELNRLGRRKMRCEEMLVQDFVDLLVVAMSEESRMSLPFVYGLLRESPSKWISFAATNDQVGSRQSGKKRSFEEAGL</sequence>
<dbReference type="Proteomes" id="UP001153069">
    <property type="component" value="Unassembled WGS sequence"/>
</dbReference>
<organism evidence="1 2">
    <name type="scientific">Seminavis robusta</name>
    <dbReference type="NCBI Taxonomy" id="568900"/>
    <lineage>
        <taxon>Eukaryota</taxon>
        <taxon>Sar</taxon>
        <taxon>Stramenopiles</taxon>
        <taxon>Ochrophyta</taxon>
        <taxon>Bacillariophyta</taxon>
        <taxon>Bacillariophyceae</taxon>
        <taxon>Bacillariophycidae</taxon>
        <taxon>Naviculales</taxon>
        <taxon>Naviculaceae</taxon>
        <taxon>Seminavis</taxon>
    </lineage>
</organism>
<comment type="caution">
    <text evidence="1">The sequence shown here is derived from an EMBL/GenBank/DDBJ whole genome shotgun (WGS) entry which is preliminary data.</text>
</comment>
<proteinExistence type="predicted"/>
<keyword evidence="2" id="KW-1185">Reference proteome</keyword>
<dbReference type="EMBL" id="CAICTM010001414">
    <property type="protein sequence ID" value="CAB9523438.1"/>
    <property type="molecule type" value="Genomic_DNA"/>
</dbReference>
<protein>
    <submittedName>
        <fullName evidence="1">Uncharacterized protein</fullName>
    </submittedName>
</protein>
<dbReference type="AlphaFoldDB" id="A0A9N8HUR1"/>
<gene>
    <name evidence="1" type="ORF">SEMRO_1416_G270830.1</name>
</gene>
<evidence type="ECO:0000313" key="1">
    <source>
        <dbReference type="EMBL" id="CAB9523438.1"/>
    </source>
</evidence>